<dbReference type="PANTHER" id="PTHR12710:SF0">
    <property type="entry name" value="NUCLEAR PROTEIN LOCALIZATION PROTEIN 4 HOMOLOG"/>
    <property type="match status" value="1"/>
</dbReference>
<feature type="region of interest" description="Disordered" evidence="5">
    <location>
        <begin position="83"/>
        <end position="143"/>
    </location>
</feature>
<dbReference type="AlphaFoldDB" id="A0AAV5GJN5"/>
<dbReference type="Pfam" id="PF05021">
    <property type="entry name" value="NPL4"/>
    <property type="match status" value="1"/>
</dbReference>
<dbReference type="GO" id="GO:0043130">
    <property type="term" value="F:ubiquitin binding"/>
    <property type="evidence" value="ECO:0007669"/>
    <property type="project" value="TreeGrafter"/>
</dbReference>
<organism evidence="7 8">
    <name type="scientific">Rhodotorula paludigena</name>
    <dbReference type="NCBI Taxonomy" id="86838"/>
    <lineage>
        <taxon>Eukaryota</taxon>
        <taxon>Fungi</taxon>
        <taxon>Dikarya</taxon>
        <taxon>Basidiomycota</taxon>
        <taxon>Pucciniomycotina</taxon>
        <taxon>Microbotryomycetes</taxon>
        <taxon>Sporidiobolales</taxon>
        <taxon>Sporidiobolaceae</taxon>
        <taxon>Rhodotorula</taxon>
    </lineage>
</organism>
<gene>
    <name evidence="7" type="ORF">Rhopal_002698-T1</name>
</gene>
<comment type="subcellular location">
    <subcellularLocation>
        <location evidence="2">Cytoplasm</location>
        <location evidence="2">Perinuclear region</location>
    </subcellularLocation>
    <subcellularLocation>
        <location evidence="1">Nucleus membrane</location>
        <topology evidence="1">Peripheral membrane protein</topology>
        <orientation evidence="1">Cytoplasmic side</orientation>
    </subcellularLocation>
</comment>
<evidence type="ECO:0000256" key="5">
    <source>
        <dbReference type="SAM" id="MobiDB-lite"/>
    </source>
</evidence>
<name>A0AAV5GJN5_9BASI</name>
<feature type="compositionally biased region" description="Low complexity" evidence="5">
    <location>
        <begin position="685"/>
        <end position="696"/>
    </location>
</feature>
<accession>A0AAV5GJN5</accession>
<feature type="compositionally biased region" description="Polar residues" evidence="5">
    <location>
        <begin position="121"/>
        <end position="130"/>
    </location>
</feature>
<comment type="caution">
    <text evidence="7">The sequence shown here is derived from an EMBL/GenBank/DDBJ whole genome shotgun (WGS) entry which is preliminary data.</text>
</comment>
<reference evidence="7 8" key="1">
    <citation type="submission" date="2021-12" db="EMBL/GenBank/DDBJ databases">
        <title>High titer production of polyol ester of fatty acids by Rhodotorula paludigena BS15 towards product separation-free biomass refinery.</title>
        <authorList>
            <person name="Mano J."/>
            <person name="Ono H."/>
            <person name="Tanaka T."/>
            <person name="Naito K."/>
            <person name="Sushida H."/>
            <person name="Ike M."/>
            <person name="Tokuyasu K."/>
            <person name="Kitaoka M."/>
        </authorList>
    </citation>
    <scope>NUCLEOTIDE SEQUENCE [LARGE SCALE GENOMIC DNA]</scope>
    <source>
        <strain evidence="7 8">BS15</strain>
    </source>
</reference>
<evidence type="ECO:0000256" key="1">
    <source>
        <dbReference type="ARBA" id="ARBA00004335"/>
    </source>
</evidence>
<evidence type="ECO:0000313" key="7">
    <source>
        <dbReference type="EMBL" id="GJN89711.1"/>
    </source>
</evidence>
<protein>
    <recommendedName>
        <fullName evidence="4">Nuclear protein localization protein 4</fullName>
    </recommendedName>
</protein>
<dbReference type="InterPro" id="IPR007716">
    <property type="entry name" value="NPL4_Zn-bd_put"/>
</dbReference>
<evidence type="ECO:0000259" key="6">
    <source>
        <dbReference type="PROSITE" id="PS50249"/>
    </source>
</evidence>
<dbReference type="InterPro" id="IPR037518">
    <property type="entry name" value="MPN"/>
</dbReference>
<dbReference type="Pfam" id="PF05020">
    <property type="entry name" value="zf-NPL4"/>
    <property type="match status" value="1"/>
</dbReference>
<feature type="domain" description="MPN" evidence="6">
    <location>
        <begin position="270"/>
        <end position="413"/>
    </location>
</feature>
<dbReference type="GO" id="GO:0031625">
    <property type="term" value="F:ubiquitin protein ligase binding"/>
    <property type="evidence" value="ECO:0007669"/>
    <property type="project" value="TreeGrafter"/>
</dbReference>
<dbReference type="InterPro" id="IPR029071">
    <property type="entry name" value="Ubiquitin-like_domsf"/>
</dbReference>
<dbReference type="InterPro" id="IPR007717">
    <property type="entry name" value="NPL4_C"/>
</dbReference>
<dbReference type="EMBL" id="BQKY01000005">
    <property type="protein sequence ID" value="GJN89711.1"/>
    <property type="molecule type" value="Genomic_DNA"/>
</dbReference>
<evidence type="ECO:0000313" key="8">
    <source>
        <dbReference type="Proteomes" id="UP001342314"/>
    </source>
</evidence>
<dbReference type="GO" id="GO:0048471">
    <property type="term" value="C:perinuclear region of cytoplasm"/>
    <property type="evidence" value="ECO:0007669"/>
    <property type="project" value="UniProtKB-SubCell"/>
</dbReference>
<feature type="compositionally biased region" description="Low complexity" evidence="5">
    <location>
        <begin position="83"/>
        <end position="107"/>
    </location>
</feature>
<dbReference type="GO" id="GO:0031965">
    <property type="term" value="C:nuclear membrane"/>
    <property type="evidence" value="ECO:0007669"/>
    <property type="project" value="UniProtKB-SubCell"/>
</dbReference>
<feature type="region of interest" description="Disordered" evidence="5">
    <location>
        <begin position="670"/>
        <end position="711"/>
    </location>
</feature>
<dbReference type="PANTHER" id="PTHR12710">
    <property type="entry name" value="NUCLEAR PROTEIN LOCALIZATION 4"/>
    <property type="match status" value="1"/>
</dbReference>
<dbReference type="PROSITE" id="PS50249">
    <property type="entry name" value="MPN"/>
    <property type="match status" value="1"/>
</dbReference>
<dbReference type="SUPFAM" id="SSF54236">
    <property type="entry name" value="Ubiquitin-like"/>
    <property type="match status" value="1"/>
</dbReference>
<dbReference type="CDD" id="cd08061">
    <property type="entry name" value="MPN_NPL4"/>
    <property type="match status" value="1"/>
</dbReference>
<dbReference type="InterPro" id="IPR016563">
    <property type="entry name" value="Npl4"/>
</dbReference>
<comment type="similarity">
    <text evidence="3">Belongs to the NPL4 family.</text>
</comment>
<dbReference type="PIRSF" id="PIRSF010052">
    <property type="entry name" value="Polyub_prc_Npl4"/>
    <property type="match status" value="1"/>
</dbReference>
<evidence type="ECO:0000256" key="3">
    <source>
        <dbReference type="ARBA" id="ARBA00011025"/>
    </source>
</evidence>
<sequence length="743" mass="79948">MLVRIRSRDGNFRFDVQPSDDFAVLVEKILSTSDQIDPDTLALSNQPRGGENLVKDISGDLQSLGIGHGDLLFVSYQPKAAPSALSSTPASGTATPSTSSAPAHASTLSGKVVPLDVPAPTASTSTANGSNDKRVQGRKPWEEVKENPVDVFWEQQDGKIPRPKGQHGCRCGPKSMCDYCMPLEPFDSEYHAEHNIKHLSYHAYLKKLHAAVPTSAQASTYIPPLNEESYRVAVPCSSGSHPSWPAGICTKCQPSAVTLSRQTYRMVDHVEFADPSLINGLLSFWRQTGTQRFGYLLGTYAQYDKVPMGVKAVVEAIHEPPQEPHADGITVGFPWDEEEKVKALADACGLEVVGVIFTDLTQDTSSDEAKKAGKVVAKRHANSFFLSSLEVLFAAALQRKHPMPSRFSMTGRFSSRFVTCVLSGDLEGSIAVEAYQVSDQAESMVDADMVEASVDPGVVRVKDEGPTRYIPDVFYRYKNKYGLEVKESAKPCFPVEYLLVNVTHGFPNQPTPLFTTPTPFAHENRAGLQDQTLASAAVALVALVKDSPHELLAGAVGAGAEDAQLDVLVSDEGVLKVARWLSDWHLLRFLADCGMFDENDLRTMCRIATLRPSSTSITSSRELARELAKLFSSPNWQTFLVVAQEQAPAPPARTYPGGSDADQQQQPQTIDGFEIPPDIDVPPESASASGGNHAAGAGHGDVAMDGSGAADAPGGMRVCPHCTFENPPGGGQDCEVCGLPLQG</sequence>
<feature type="compositionally biased region" description="Basic and acidic residues" evidence="5">
    <location>
        <begin position="131"/>
        <end position="143"/>
    </location>
</feature>
<dbReference type="Gene3D" id="3.10.20.90">
    <property type="entry name" value="Phosphatidylinositol 3-kinase Catalytic Subunit, Chain A, domain 1"/>
    <property type="match status" value="1"/>
</dbReference>
<evidence type="ECO:0000256" key="2">
    <source>
        <dbReference type="ARBA" id="ARBA00004556"/>
    </source>
</evidence>
<dbReference type="GO" id="GO:0006511">
    <property type="term" value="P:ubiquitin-dependent protein catabolic process"/>
    <property type="evidence" value="ECO:0007669"/>
    <property type="project" value="InterPro"/>
</dbReference>
<keyword evidence="8" id="KW-1185">Reference proteome</keyword>
<evidence type="ECO:0000256" key="4">
    <source>
        <dbReference type="ARBA" id="ARBA00019709"/>
    </source>
</evidence>
<proteinExistence type="inferred from homology"/>
<dbReference type="Proteomes" id="UP001342314">
    <property type="component" value="Unassembled WGS sequence"/>
</dbReference>